<organism evidence="1 2">
    <name type="scientific">Vibrio aestuarianus</name>
    <dbReference type="NCBI Taxonomy" id="28171"/>
    <lineage>
        <taxon>Bacteria</taxon>
        <taxon>Pseudomonadati</taxon>
        <taxon>Pseudomonadota</taxon>
        <taxon>Gammaproteobacteria</taxon>
        <taxon>Vibrionales</taxon>
        <taxon>Vibrionaceae</taxon>
        <taxon>Vibrio</taxon>
    </lineage>
</organism>
<dbReference type="Proteomes" id="UP001152658">
    <property type="component" value="Unassembled WGS sequence"/>
</dbReference>
<evidence type="ECO:0000313" key="1">
    <source>
        <dbReference type="EMBL" id="CAH8225410.1"/>
    </source>
</evidence>
<evidence type="ECO:0000313" key="2">
    <source>
        <dbReference type="Proteomes" id="UP001152658"/>
    </source>
</evidence>
<dbReference type="EMBL" id="CALYLK010000135">
    <property type="protein sequence ID" value="CAH8225410.1"/>
    <property type="molecule type" value="Genomic_DNA"/>
</dbReference>
<comment type="caution">
    <text evidence="1">The sequence shown here is derived from an EMBL/GenBank/DDBJ whole genome shotgun (WGS) entry which is preliminary data.</text>
</comment>
<protein>
    <submittedName>
        <fullName evidence="1">Uncharacterized protein</fullName>
    </submittedName>
</protein>
<gene>
    <name evidence="1" type="ORF">VAE063_940240</name>
</gene>
<proteinExistence type="predicted"/>
<sequence>MTLYTKTHLWCVFGGHQYGMRQLFCLYWACLSSFKLRQTIC</sequence>
<accession>A0ABM9FPM2</accession>
<name>A0ABM9FPM2_9VIBR</name>
<reference evidence="1" key="1">
    <citation type="submission" date="2022-06" db="EMBL/GenBank/DDBJ databases">
        <authorList>
            <person name="Goudenege D."/>
            <person name="Le Roux F."/>
        </authorList>
    </citation>
    <scope>NUCLEOTIDE SEQUENCE</scope>
    <source>
        <strain evidence="1">12-063</strain>
    </source>
</reference>
<keyword evidence="2" id="KW-1185">Reference proteome</keyword>